<dbReference type="Proteomes" id="UP001244341">
    <property type="component" value="Chromosome 5b"/>
</dbReference>
<evidence type="ECO:0000313" key="2">
    <source>
        <dbReference type="Proteomes" id="UP001244341"/>
    </source>
</evidence>
<evidence type="ECO:0000313" key="1">
    <source>
        <dbReference type="EMBL" id="WIA14417.1"/>
    </source>
</evidence>
<keyword evidence="2" id="KW-1185">Reference proteome</keyword>
<organism evidence="1 2">
    <name type="scientific">Tetradesmus obliquus</name>
    <name type="common">Green alga</name>
    <name type="synonym">Acutodesmus obliquus</name>
    <dbReference type="NCBI Taxonomy" id="3088"/>
    <lineage>
        <taxon>Eukaryota</taxon>
        <taxon>Viridiplantae</taxon>
        <taxon>Chlorophyta</taxon>
        <taxon>core chlorophytes</taxon>
        <taxon>Chlorophyceae</taxon>
        <taxon>CS clade</taxon>
        <taxon>Sphaeropleales</taxon>
        <taxon>Scenedesmaceae</taxon>
        <taxon>Tetradesmus</taxon>
    </lineage>
</organism>
<evidence type="ECO:0008006" key="3">
    <source>
        <dbReference type="Google" id="ProtNLM"/>
    </source>
</evidence>
<accession>A0ABY8U1S1</accession>
<name>A0ABY8U1S1_TETOB</name>
<dbReference type="EMBL" id="CP126212">
    <property type="protein sequence ID" value="WIA14417.1"/>
    <property type="molecule type" value="Genomic_DNA"/>
</dbReference>
<proteinExistence type="predicted"/>
<gene>
    <name evidence="1" type="ORF">OEZ85_002943</name>
</gene>
<reference evidence="1 2" key="1">
    <citation type="submission" date="2023-05" db="EMBL/GenBank/DDBJ databases">
        <title>A 100% complete, gapless, phased diploid assembly of the Scenedesmus obliquus UTEX 3031 genome.</title>
        <authorList>
            <person name="Biondi T.C."/>
            <person name="Hanschen E.R."/>
            <person name="Kwon T."/>
            <person name="Eng W."/>
            <person name="Kruse C.P.S."/>
            <person name="Koehler S.I."/>
            <person name="Kunde Y."/>
            <person name="Gleasner C.D."/>
            <person name="You Mak K.T."/>
            <person name="Polle J."/>
            <person name="Hovde B.T."/>
            <person name="Starkenburg S.R."/>
        </authorList>
    </citation>
    <scope>NUCLEOTIDE SEQUENCE [LARGE SCALE GENOMIC DNA]</scope>
    <source>
        <strain evidence="1 2">DOE0152z</strain>
    </source>
</reference>
<protein>
    <recommendedName>
        <fullName evidence="3">DUF3598 domain-containing protein</fullName>
    </recommendedName>
</protein>
<sequence>MIGSLQSAKTVRSSIAQRQCVRQHSGCLRRRLQLRTRPAAAQEAVSSPALADEQEAWKSFAANVSGEWEGITATFTPAGEPEQLPEHYVPGAFRDWGVELWDWQSQCSSTTAAAADGRLKLRSMVRRLMPTVGCEADAIAFTEEVSGSSSSSSSSADGAAAADAGVLLVARADGSYSTGPATWPAADERRFTQLQLEHCFVLPQQAQAGPEQQQQQQQQRFRVKVVQNFKRAWGPAGGWRLTGIDLHKEKYDGPFTGKRAWSAVQLTAEGRLLHAEAGVMLEGAAERVVSVRRFSGEGETGELAAVGLMPQSKQ</sequence>